<comment type="caution">
    <text evidence="1">The sequence shown here is derived from an EMBL/GenBank/DDBJ whole genome shotgun (WGS) entry which is preliminary data.</text>
</comment>
<sequence>MCLHPNQAHVLLRHIAMCTHKKARASRTTVPGPTKVLPDGPDGALKPVPFQVANILRKSRNGEVEL</sequence>
<organism evidence="1 2">
    <name type="scientific">Portunus trituberculatus</name>
    <name type="common">Swimming crab</name>
    <name type="synonym">Neptunus trituberculatus</name>
    <dbReference type="NCBI Taxonomy" id="210409"/>
    <lineage>
        <taxon>Eukaryota</taxon>
        <taxon>Metazoa</taxon>
        <taxon>Ecdysozoa</taxon>
        <taxon>Arthropoda</taxon>
        <taxon>Crustacea</taxon>
        <taxon>Multicrustacea</taxon>
        <taxon>Malacostraca</taxon>
        <taxon>Eumalacostraca</taxon>
        <taxon>Eucarida</taxon>
        <taxon>Decapoda</taxon>
        <taxon>Pleocyemata</taxon>
        <taxon>Brachyura</taxon>
        <taxon>Eubrachyura</taxon>
        <taxon>Portunoidea</taxon>
        <taxon>Portunidae</taxon>
        <taxon>Portuninae</taxon>
        <taxon>Portunus</taxon>
    </lineage>
</organism>
<dbReference type="EMBL" id="VSRR010016133">
    <property type="protein sequence ID" value="MPC58959.1"/>
    <property type="molecule type" value="Genomic_DNA"/>
</dbReference>
<dbReference type="AlphaFoldDB" id="A0A5B7GMX9"/>
<name>A0A5B7GMX9_PORTR</name>
<accession>A0A5B7GMX9</accession>
<gene>
    <name evidence="1" type="ORF">E2C01_052974</name>
</gene>
<protein>
    <submittedName>
        <fullName evidence="1">Uncharacterized protein</fullName>
    </submittedName>
</protein>
<dbReference type="Proteomes" id="UP000324222">
    <property type="component" value="Unassembled WGS sequence"/>
</dbReference>
<evidence type="ECO:0000313" key="1">
    <source>
        <dbReference type="EMBL" id="MPC58959.1"/>
    </source>
</evidence>
<keyword evidence="2" id="KW-1185">Reference proteome</keyword>
<proteinExistence type="predicted"/>
<reference evidence="1 2" key="1">
    <citation type="submission" date="2019-05" db="EMBL/GenBank/DDBJ databases">
        <title>Another draft genome of Portunus trituberculatus and its Hox gene families provides insights of decapod evolution.</title>
        <authorList>
            <person name="Jeong J.-H."/>
            <person name="Song I."/>
            <person name="Kim S."/>
            <person name="Choi T."/>
            <person name="Kim D."/>
            <person name="Ryu S."/>
            <person name="Kim W."/>
        </authorList>
    </citation>
    <scope>NUCLEOTIDE SEQUENCE [LARGE SCALE GENOMIC DNA]</scope>
    <source>
        <tissue evidence="1">Muscle</tissue>
    </source>
</reference>
<evidence type="ECO:0000313" key="2">
    <source>
        <dbReference type="Proteomes" id="UP000324222"/>
    </source>
</evidence>